<reference evidence="1" key="1">
    <citation type="submission" date="2015-11" db="EMBL/GenBank/DDBJ databases">
        <title>De novo transcriptome assembly of four potential Pierce s Disease insect vectors from Arizona vineyards.</title>
        <authorList>
            <person name="Tassone E.E."/>
        </authorList>
    </citation>
    <scope>NUCLEOTIDE SEQUENCE</scope>
</reference>
<organism evidence="1">
    <name type="scientific">Graphocephala atropunctata</name>
    <dbReference type="NCBI Taxonomy" id="36148"/>
    <lineage>
        <taxon>Eukaryota</taxon>
        <taxon>Metazoa</taxon>
        <taxon>Ecdysozoa</taxon>
        <taxon>Arthropoda</taxon>
        <taxon>Hexapoda</taxon>
        <taxon>Insecta</taxon>
        <taxon>Pterygota</taxon>
        <taxon>Neoptera</taxon>
        <taxon>Paraneoptera</taxon>
        <taxon>Hemiptera</taxon>
        <taxon>Auchenorrhyncha</taxon>
        <taxon>Membracoidea</taxon>
        <taxon>Cicadellidae</taxon>
        <taxon>Cicadellinae</taxon>
        <taxon>Cicadellini</taxon>
        <taxon>Graphocephala</taxon>
    </lineage>
</organism>
<protein>
    <submittedName>
        <fullName evidence="1">Uncharacterized protein</fullName>
    </submittedName>
</protein>
<proteinExistence type="predicted"/>
<sequence length="111" mass="13038">VILEHILDHLHLRIKEADSTLAIIREIRRQQGEYDQQLESFPLSLDTSMDVLNFQLSSIIEQRKLVTRQYQSLLEDHHLHMEDTGFEPQEADDILKNARMLRVIVDDSAFI</sequence>
<accession>A0A1B6KEE9</accession>
<gene>
    <name evidence="1" type="ORF">g.53285</name>
</gene>
<dbReference type="AlphaFoldDB" id="A0A1B6KEE9"/>
<feature type="non-terminal residue" evidence="1">
    <location>
        <position position="1"/>
    </location>
</feature>
<dbReference type="EMBL" id="GEBQ01030135">
    <property type="protein sequence ID" value="JAT09842.1"/>
    <property type="molecule type" value="Transcribed_RNA"/>
</dbReference>
<name>A0A1B6KEE9_9HEMI</name>
<evidence type="ECO:0000313" key="1">
    <source>
        <dbReference type="EMBL" id="JAT09842.1"/>
    </source>
</evidence>